<dbReference type="GO" id="GO:0005576">
    <property type="term" value="C:extracellular region"/>
    <property type="evidence" value="ECO:0007669"/>
    <property type="project" value="InterPro"/>
</dbReference>
<evidence type="ECO:0000256" key="3">
    <source>
        <dbReference type="ARBA" id="ARBA00023295"/>
    </source>
</evidence>
<dbReference type="RefSeq" id="WP_160111336.1">
    <property type="nucleotide sequence ID" value="NZ_FNVG01000004.1"/>
</dbReference>
<dbReference type="InterPro" id="IPR036573">
    <property type="entry name" value="CBM_sf_5/12"/>
</dbReference>
<dbReference type="AlphaFoldDB" id="A0A1H5VBE8"/>
<dbReference type="Gene3D" id="2.10.10.20">
    <property type="entry name" value="Carbohydrate-binding module superfamily 5/12"/>
    <property type="match status" value="1"/>
</dbReference>
<dbReference type="GO" id="GO:0030246">
    <property type="term" value="F:carbohydrate binding"/>
    <property type="evidence" value="ECO:0007669"/>
    <property type="project" value="InterPro"/>
</dbReference>
<feature type="signal peptide" evidence="5">
    <location>
        <begin position="1"/>
        <end position="30"/>
    </location>
</feature>
<evidence type="ECO:0000256" key="4">
    <source>
        <dbReference type="RuleBase" id="RU361153"/>
    </source>
</evidence>
<dbReference type="PROSITE" id="PS00659">
    <property type="entry name" value="GLYCOSYL_HYDROL_F5"/>
    <property type="match status" value="1"/>
</dbReference>
<dbReference type="SUPFAM" id="SSF51055">
    <property type="entry name" value="Carbohydrate binding domain"/>
    <property type="match status" value="1"/>
</dbReference>
<feature type="chain" id="PRO_5009287089" evidence="5">
    <location>
        <begin position="31"/>
        <end position="537"/>
    </location>
</feature>
<dbReference type="CDD" id="cd04080">
    <property type="entry name" value="CBM6_cellulase-like"/>
    <property type="match status" value="1"/>
</dbReference>
<dbReference type="Pfam" id="PF14600">
    <property type="entry name" value="CBM_5_12_2"/>
    <property type="match status" value="1"/>
</dbReference>
<dbReference type="SMR" id="A0A1H5VBE8"/>
<dbReference type="SMART" id="SM00495">
    <property type="entry name" value="ChtBD3"/>
    <property type="match status" value="1"/>
</dbReference>
<evidence type="ECO:0000256" key="2">
    <source>
        <dbReference type="ARBA" id="ARBA00022801"/>
    </source>
</evidence>
<proteinExistence type="inferred from homology"/>
<dbReference type="InterPro" id="IPR008979">
    <property type="entry name" value="Galactose-bd-like_sf"/>
</dbReference>
<dbReference type="SUPFAM" id="SSF51445">
    <property type="entry name" value="(Trans)glycosidases"/>
    <property type="match status" value="1"/>
</dbReference>
<protein>
    <submittedName>
        <fullName evidence="7">Endoglucanase</fullName>
    </submittedName>
</protein>
<dbReference type="Gene3D" id="2.60.120.260">
    <property type="entry name" value="Galactose-binding domain-like"/>
    <property type="match status" value="1"/>
</dbReference>
<dbReference type="InterPro" id="IPR032798">
    <property type="entry name" value="CBM_5_12_2"/>
</dbReference>
<dbReference type="InterPro" id="IPR003610">
    <property type="entry name" value="CBM5/12"/>
</dbReference>
<sequence length="537" mass="58333">MNVMSKYAKLVSRKTLSVTLLAACTHAAYAVEPLSVSGNQVLAGGVAKSFAGPSLFWSNTNWGAERFYTAADVRAAKSELGATLIRAAIGHAATGGLEDDWAGNMARLETVIEAAIAEDMYVIVDFHSHYAHNDWARAEAFFTHVATKYGHHDNIIYEIYNEPLQVSWSNDIKPYAEFIIDKIRAIDPTGIIVVGTPNWSQDVDIASFDPINRANIAYTIHFYAGTHGQFLRDKVKTALNNGIALFATEWGTVNADGDGAVNHSETDAWMELFKSHNISHANWSINDKAEGASMFTPGGTWGSYTASGLKVKEIISTWPTSEGGGGDESDLTGPCNVVQLPGKIDAENFCYAKGLKFEDTTDAGGGQNLGWTDDGDWITFDINAPQAGQYDVTYRVASDHADGGIIQIEQGGGEVVFGEISVNGTGGWQNWQDITHTISLPNAGQQTVALFVKKGGWNLNWFEMEPADGGEIDPPTNRCAGVTEYPNWLHADYEGGPNTHLLEGEEMQYQGNKYRANWYTSSLPGSDESWSLVGSCQ</sequence>
<dbReference type="OrthoDB" id="9775889at2"/>
<dbReference type="GO" id="GO:0004553">
    <property type="term" value="F:hydrolase activity, hydrolyzing O-glycosyl compounds"/>
    <property type="evidence" value="ECO:0007669"/>
    <property type="project" value="InterPro"/>
</dbReference>
<dbReference type="GO" id="GO:0000272">
    <property type="term" value="P:polysaccharide catabolic process"/>
    <property type="evidence" value="ECO:0007669"/>
    <property type="project" value="InterPro"/>
</dbReference>
<organism evidence="7 8">
    <name type="scientific">Vibrio hangzhouensis</name>
    <dbReference type="NCBI Taxonomy" id="462991"/>
    <lineage>
        <taxon>Bacteria</taxon>
        <taxon>Pseudomonadati</taxon>
        <taxon>Pseudomonadota</taxon>
        <taxon>Gammaproteobacteria</taxon>
        <taxon>Vibrionales</taxon>
        <taxon>Vibrionaceae</taxon>
        <taxon>Vibrio</taxon>
    </lineage>
</organism>
<dbReference type="Pfam" id="PF00150">
    <property type="entry name" value="Cellulase"/>
    <property type="match status" value="1"/>
</dbReference>
<dbReference type="Pfam" id="PF03422">
    <property type="entry name" value="CBM_6"/>
    <property type="match status" value="1"/>
</dbReference>
<evidence type="ECO:0000313" key="7">
    <source>
        <dbReference type="EMBL" id="SEF84629.1"/>
    </source>
</evidence>
<dbReference type="SMART" id="SM00606">
    <property type="entry name" value="CBD_IV"/>
    <property type="match status" value="1"/>
</dbReference>
<dbReference type="PANTHER" id="PTHR34142">
    <property type="entry name" value="ENDO-BETA-1,4-GLUCANASE A"/>
    <property type="match status" value="1"/>
</dbReference>
<evidence type="ECO:0000259" key="6">
    <source>
        <dbReference type="PROSITE" id="PS51175"/>
    </source>
</evidence>
<keyword evidence="2 4" id="KW-0378">Hydrolase</keyword>
<name>A0A1H5VBE8_9VIBR</name>
<keyword evidence="3 4" id="KW-0326">Glycosidase</keyword>
<dbReference type="PANTHER" id="PTHR34142:SF1">
    <property type="entry name" value="GLYCOSIDE HYDROLASE FAMILY 5 DOMAIN-CONTAINING PROTEIN"/>
    <property type="match status" value="1"/>
</dbReference>
<evidence type="ECO:0000256" key="1">
    <source>
        <dbReference type="ARBA" id="ARBA00022729"/>
    </source>
</evidence>
<dbReference type="PROSITE" id="PS51175">
    <property type="entry name" value="CBM6"/>
    <property type="match status" value="1"/>
</dbReference>
<accession>A0A1H5VBE8</accession>
<dbReference type="InterPro" id="IPR018087">
    <property type="entry name" value="Glyco_hydro_5_CS"/>
</dbReference>
<dbReference type="InterPro" id="IPR001547">
    <property type="entry name" value="Glyco_hydro_5"/>
</dbReference>
<evidence type="ECO:0000313" key="8">
    <source>
        <dbReference type="Proteomes" id="UP000236721"/>
    </source>
</evidence>
<feature type="domain" description="CBM6" evidence="6">
    <location>
        <begin position="342"/>
        <end position="465"/>
    </location>
</feature>
<dbReference type="SUPFAM" id="SSF49785">
    <property type="entry name" value="Galactose-binding domain-like"/>
    <property type="match status" value="1"/>
</dbReference>
<gene>
    <name evidence="7" type="ORF">SAMN04488244_104136</name>
</gene>
<dbReference type="Proteomes" id="UP000236721">
    <property type="component" value="Unassembled WGS sequence"/>
</dbReference>
<comment type="similarity">
    <text evidence="4">Belongs to the glycosyl hydrolase 5 (cellulase A) family.</text>
</comment>
<keyword evidence="1 5" id="KW-0732">Signal</keyword>
<dbReference type="InterPro" id="IPR017853">
    <property type="entry name" value="GH"/>
</dbReference>
<dbReference type="Gene3D" id="3.20.20.80">
    <property type="entry name" value="Glycosidases"/>
    <property type="match status" value="1"/>
</dbReference>
<dbReference type="EMBL" id="FNVG01000004">
    <property type="protein sequence ID" value="SEF84629.1"/>
    <property type="molecule type" value="Genomic_DNA"/>
</dbReference>
<dbReference type="CDD" id="cd12204">
    <property type="entry name" value="CBD_like"/>
    <property type="match status" value="1"/>
</dbReference>
<reference evidence="8" key="1">
    <citation type="submission" date="2016-10" db="EMBL/GenBank/DDBJ databases">
        <authorList>
            <person name="Varghese N."/>
            <person name="Submissions S."/>
        </authorList>
    </citation>
    <scope>NUCLEOTIDE SEQUENCE [LARGE SCALE GENOMIC DNA]</scope>
    <source>
        <strain evidence="8">CGMCC 1.7062</strain>
    </source>
</reference>
<evidence type="ECO:0000256" key="5">
    <source>
        <dbReference type="SAM" id="SignalP"/>
    </source>
</evidence>
<dbReference type="InterPro" id="IPR006584">
    <property type="entry name" value="Cellulose-bd_IV"/>
</dbReference>
<keyword evidence="8" id="KW-1185">Reference proteome</keyword>
<dbReference type="InterPro" id="IPR005084">
    <property type="entry name" value="CBM6"/>
</dbReference>